<organism evidence="3 4">
    <name type="scientific">Oceanotoga teriensis</name>
    <dbReference type="NCBI Taxonomy" id="515440"/>
    <lineage>
        <taxon>Bacteria</taxon>
        <taxon>Thermotogati</taxon>
        <taxon>Thermotogota</taxon>
        <taxon>Thermotogae</taxon>
        <taxon>Petrotogales</taxon>
        <taxon>Petrotogaceae</taxon>
        <taxon>Oceanotoga</taxon>
    </lineage>
</organism>
<accession>A0AA45C7F9</accession>
<reference evidence="3 4" key="1">
    <citation type="submission" date="2018-05" db="EMBL/GenBank/DDBJ databases">
        <title>Genomic Encyclopedia of Type Strains, Phase IV (KMG-IV): sequencing the most valuable type-strain genomes for metagenomic binning, comparative biology and taxonomic classification.</title>
        <authorList>
            <person name="Goeker M."/>
        </authorList>
    </citation>
    <scope>NUCLEOTIDE SEQUENCE [LARGE SCALE GENOMIC DNA]</scope>
    <source>
        <strain evidence="3 4">DSM 24906</strain>
    </source>
</reference>
<evidence type="ECO:0000313" key="3">
    <source>
        <dbReference type="EMBL" id="PWJ95280.1"/>
    </source>
</evidence>
<dbReference type="RefSeq" id="WP_109604527.1">
    <property type="nucleotide sequence ID" value="NZ_QGGI01000006.1"/>
</dbReference>
<evidence type="ECO:0000313" key="4">
    <source>
        <dbReference type="Proteomes" id="UP000245921"/>
    </source>
</evidence>
<dbReference type="PROSITE" id="PS50263">
    <property type="entry name" value="CN_HYDROLASE"/>
    <property type="match status" value="1"/>
</dbReference>
<keyword evidence="4" id="KW-1185">Reference proteome</keyword>
<feature type="domain" description="CN hydrolase" evidence="2">
    <location>
        <begin position="4"/>
        <end position="254"/>
    </location>
</feature>
<evidence type="ECO:0000259" key="2">
    <source>
        <dbReference type="PROSITE" id="PS50263"/>
    </source>
</evidence>
<evidence type="ECO:0000256" key="1">
    <source>
        <dbReference type="ARBA" id="ARBA00022801"/>
    </source>
</evidence>
<dbReference type="PANTHER" id="PTHR43674:SF16">
    <property type="entry name" value="CARBON-NITROGEN FAMILY, PUTATIVE (AFU_ORTHOLOGUE AFUA_5G02350)-RELATED"/>
    <property type="match status" value="1"/>
</dbReference>
<dbReference type="SUPFAM" id="SSF56317">
    <property type="entry name" value="Carbon-nitrogen hydrolase"/>
    <property type="match status" value="1"/>
</dbReference>
<dbReference type="InterPro" id="IPR003010">
    <property type="entry name" value="C-N_Hydrolase"/>
</dbReference>
<gene>
    <name evidence="3" type="ORF">C7380_10688</name>
</gene>
<dbReference type="EMBL" id="QGGI01000006">
    <property type="protein sequence ID" value="PWJ95280.1"/>
    <property type="molecule type" value="Genomic_DNA"/>
</dbReference>
<dbReference type="InterPro" id="IPR036526">
    <property type="entry name" value="C-N_Hydrolase_sf"/>
</dbReference>
<comment type="caution">
    <text evidence="3">The sequence shown here is derived from an EMBL/GenBank/DDBJ whole genome shotgun (WGS) entry which is preliminary data.</text>
</comment>
<dbReference type="Proteomes" id="UP000245921">
    <property type="component" value="Unassembled WGS sequence"/>
</dbReference>
<dbReference type="Gene3D" id="3.60.110.10">
    <property type="entry name" value="Carbon-nitrogen hydrolase"/>
    <property type="match status" value="1"/>
</dbReference>
<keyword evidence="1" id="KW-0378">Hydrolase</keyword>
<proteinExistence type="predicted"/>
<dbReference type="GO" id="GO:0016811">
    <property type="term" value="F:hydrolase activity, acting on carbon-nitrogen (but not peptide) bonds, in linear amides"/>
    <property type="evidence" value="ECO:0007669"/>
    <property type="project" value="TreeGrafter"/>
</dbReference>
<name>A0AA45C7F9_9BACT</name>
<dbReference type="InterPro" id="IPR050345">
    <property type="entry name" value="Aliph_Amidase/BUP"/>
</dbReference>
<dbReference type="Pfam" id="PF00795">
    <property type="entry name" value="CN_hydrolase"/>
    <property type="match status" value="1"/>
</dbReference>
<dbReference type="PANTHER" id="PTHR43674">
    <property type="entry name" value="NITRILASE C965.09-RELATED"/>
    <property type="match status" value="1"/>
</dbReference>
<dbReference type="AlphaFoldDB" id="A0AA45C7F9"/>
<dbReference type="CDD" id="cd07197">
    <property type="entry name" value="nitrilase"/>
    <property type="match status" value="1"/>
</dbReference>
<protein>
    <submittedName>
        <fullName evidence="3">Amidohydrolase</fullName>
    </submittedName>
</protein>
<sequence length="254" mass="29473">MNTIRVAFLHLNLLCDDFDFNKKYIEKGLFLAYKNNVDIVLTPELAVSGLQFFSKKIINKICVQPDNWMKSIMSKCKKYDLNLFLGSPEKDFFNNKYYNSIFFINSDGVLVGKQRKFSSFIDEWSSPGNIIEVFEIFNKRFGIVICADAYEKEFSNYLKSQNVDIVLAPSSWGPGLYGPNGEWESRSIETGIPFFVCNRTGEEKSLKFWNAESSLIVEGKRIFSFKDINSNLLIFDWDLNFNCFIYDSYFTLPL</sequence>